<dbReference type="PANTHER" id="PTHR21539:SF0">
    <property type="entry name" value="SAGA-ASSOCIATED FACTOR 29"/>
    <property type="match status" value="1"/>
</dbReference>
<dbReference type="InterPro" id="IPR047288">
    <property type="entry name" value="Tudor_SGF29_rpt1"/>
</dbReference>
<dbReference type="PANTHER" id="PTHR21539">
    <property type="entry name" value="SAGA-ASSOCIATED FACTOR 29"/>
    <property type="match status" value="1"/>
</dbReference>
<dbReference type="InterPro" id="IPR010750">
    <property type="entry name" value="SGF29_tudor-like_dom"/>
</dbReference>
<keyword evidence="2" id="KW-0805">Transcription regulation</keyword>
<dbReference type="OrthoDB" id="10265994at2759"/>
<evidence type="ECO:0000313" key="7">
    <source>
        <dbReference type="EMBL" id="KOX73830.1"/>
    </source>
</evidence>
<dbReference type="GO" id="GO:0000124">
    <property type="term" value="C:SAGA complex"/>
    <property type="evidence" value="ECO:0007669"/>
    <property type="project" value="InterPro"/>
</dbReference>
<dbReference type="AlphaFoldDB" id="A0A0M8ZYQ9"/>
<keyword evidence="8" id="KW-1185">Reference proteome</keyword>
<dbReference type="GO" id="GO:0005634">
    <property type="term" value="C:nucleus"/>
    <property type="evidence" value="ECO:0007669"/>
    <property type="project" value="UniProtKB-SubCell"/>
</dbReference>
<evidence type="ECO:0000256" key="5">
    <source>
        <dbReference type="ARBA" id="ARBA00023242"/>
    </source>
</evidence>
<gene>
    <name evidence="7" type="ORF">WN51_13908</name>
</gene>
<feature type="domain" description="SGF29 C-terminal" evidence="6">
    <location>
        <begin position="565"/>
        <end position="705"/>
    </location>
</feature>
<dbReference type="InterPro" id="IPR037802">
    <property type="entry name" value="SGF29"/>
</dbReference>
<dbReference type="Pfam" id="PF07039">
    <property type="entry name" value="SGF29_Tudor"/>
    <property type="match status" value="1"/>
</dbReference>
<accession>A0A0M8ZYQ9</accession>
<proteinExistence type="predicted"/>
<evidence type="ECO:0000256" key="4">
    <source>
        <dbReference type="ARBA" id="ARBA00023163"/>
    </source>
</evidence>
<comment type="subcellular location">
    <subcellularLocation>
        <location evidence="1">Nucleus</location>
    </subcellularLocation>
</comment>
<reference evidence="7 8" key="1">
    <citation type="submission" date="2015-07" db="EMBL/GenBank/DDBJ databases">
        <title>The genome of Melipona quadrifasciata.</title>
        <authorList>
            <person name="Pan H."/>
            <person name="Kapheim K."/>
        </authorList>
    </citation>
    <scope>NUCLEOTIDE SEQUENCE [LARGE SCALE GENOMIC DNA]</scope>
    <source>
        <strain evidence="7">0111107301</strain>
        <tissue evidence="7">Whole body</tissue>
    </source>
</reference>
<dbReference type="CDD" id="cd20393">
    <property type="entry name" value="Tudor_SGF29_rpt1"/>
    <property type="match status" value="1"/>
</dbReference>
<dbReference type="InterPro" id="IPR047287">
    <property type="entry name" value="Tudor_SGF29_rpt2"/>
</dbReference>
<dbReference type="FunFam" id="2.30.30.140:FF:000026">
    <property type="entry name" value="SAGA-associated factor 29 homolog"/>
    <property type="match status" value="1"/>
</dbReference>
<keyword evidence="4" id="KW-0804">Transcription</keyword>
<keyword evidence="3" id="KW-0175">Coiled coil</keyword>
<keyword evidence="5" id="KW-0539">Nucleus</keyword>
<dbReference type="CDD" id="cd20394">
    <property type="entry name" value="Tudor_SGF29_rpt2"/>
    <property type="match status" value="1"/>
</dbReference>
<evidence type="ECO:0000313" key="8">
    <source>
        <dbReference type="Proteomes" id="UP000053105"/>
    </source>
</evidence>
<evidence type="ECO:0000256" key="1">
    <source>
        <dbReference type="ARBA" id="ARBA00004123"/>
    </source>
</evidence>
<evidence type="ECO:0000256" key="3">
    <source>
        <dbReference type="ARBA" id="ARBA00023054"/>
    </source>
</evidence>
<dbReference type="GO" id="GO:0140672">
    <property type="term" value="C:ATAC complex"/>
    <property type="evidence" value="ECO:0007669"/>
    <property type="project" value="UniProtKB-ARBA"/>
</dbReference>
<dbReference type="Gene3D" id="2.30.30.140">
    <property type="match status" value="2"/>
</dbReference>
<name>A0A0M8ZYQ9_9HYME</name>
<dbReference type="PROSITE" id="PS51518">
    <property type="entry name" value="SGF29_C"/>
    <property type="match status" value="1"/>
</dbReference>
<dbReference type="FunFam" id="2.30.30.140:FF:000029">
    <property type="entry name" value="SAGA-associated factor 29 homolog"/>
    <property type="match status" value="1"/>
</dbReference>
<evidence type="ECO:0000256" key="2">
    <source>
        <dbReference type="ARBA" id="ARBA00023015"/>
    </source>
</evidence>
<dbReference type="Proteomes" id="UP000053105">
    <property type="component" value="Unassembled WGS sequence"/>
</dbReference>
<evidence type="ECO:0000259" key="6">
    <source>
        <dbReference type="PROSITE" id="PS51518"/>
    </source>
</evidence>
<sequence length="792" mass="90361">MSQQVFTLGLPFNPGVCNSCWVAEFDKVTNVKKEIQNYQESGEITNPKGTKYSSKPVYRKMTNTFCERKRIEDSVVQKLNESRYFNLWKFEESLGWRHKELHESLDVSSFMLTLIVKKNEVLRQYVLRFLSKQVGQKRSGKFALESVDNFFNSLKAERKLHLIRSLRSPILHKVSRMMRSSQTLRYEGSEINRFDVPIFSVSRGNPENRASSGATLMQRKLIFGNQSSRGNYMSNNLRISVKDLANTNGDEGDAPSTQTAVAKSSNHRGGILFVGNVFCVPRRGPLSIEDGTGLHTDDDDDDDDGIESKTLQLQTSAQKPIYSDYNVSSEVAPYSIRNQVIAIPFDRWKGDKLCNKRFTGRFELHVRSKLDYSYFYECIRINEEEKLYMSTYSGTQAADKTVKTRLHEFLSHRLQQSKMPFTADAAATQIQERLKNLYHLVHEIETQRVRSEHNLNNIMKSYEKVTPEDKVSPYYQQKLKTLNAAISDSQQEEEILRKALGKINEIRAIRNERRIQARNAGNKETIRRGALMKMVLSSAQTIPLYVGKTPGAKPPPLCGAIPAEPTYIAKMGEMVAAFVKGSEEEDWILAEVVQFNPTTNKYEVDDIDEEQKDRHIVSRRRVVPLPLMRANPETDPHALFPKGSIVMALYPQTTCFYKAVVNQSPTTSTEEYEVLFEDANYASGYSPPLNVAQRYVFSIKEIIFKTKFHGGPPVIKSRNFSEAFIPKPDISGVGYKCRTGDLIANVHEIPWNRFGVELGSGEANRMSPEDFLTFMSVFLYIKHFGVSSTHEW</sequence>
<dbReference type="EMBL" id="KQ435794">
    <property type="protein sequence ID" value="KOX73830.1"/>
    <property type="molecule type" value="Genomic_DNA"/>
</dbReference>
<protein>
    <submittedName>
        <fullName evidence="7">SAGA-associated factor 29 like protein</fullName>
    </submittedName>
</protein>
<dbReference type="STRING" id="166423.A0A0M8ZYQ9"/>
<organism evidence="7 8">
    <name type="scientific">Melipona quadrifasciata</name>
    <dbReference type="NCBI Taxonomy" id="166423"/>
    <lineage>
        <taxon>Eukaryota</taxon>
        <taxon>Metazoa</taxon>
        <taxon>Ecdysozoa</taxon>
        <taxon>Arthropoda</taxon>
        <taxon>Hexapoda</taxon>
        <taxon>Insecta</taxon>
        <taxon>Pterygota</taxon>
        <taxon>Neoptera</taxon>
        <taxon>Endopterygota</taxon>
        <taxon>Hymenoptera</taxon>
        <taxon>Apocrita</taxon>
        <taxon>Aculeata</taxon>
        <taxon>Apoidea</taxon>
        <taxon>Anthophila</taxon>
        <taxon>Apidae</taxon>
        <taxon>Melipona</taxon>
    </lineage>
</organism>